<organism evidence="1 2">
    <name type="scientific">Romanomermis culicivorax</name>
    <name type="common">Nematode worm</name>
    <dbReference type="NCBI Taxonomy" id="13658"/>
    <lineage>
        <taxon>Eukaryota</taxon>
        <taxon>Metazoa</taxon>
        <taxon>Ecdysozoa</taxon>
        <taxon>Nematoda</taxon>
        <taxon>Enoplea</taxon>
        <taxon>Dorylaimia</taxon>
        <taxon>Mermithida</taxon>
        <taxon>Mermithoidea</taxon>
        <taxon>Mermithidae</taxon>
        <taxon>Romanomermis</taxon>
    </lineage>
</organism>
<accession>A0A915KM31</accession>
<proteinExistence type="predicted"/>
<reference evidence="2" key="1">
    <citation type="submission" date="2022-11" db="UniProtKB">
        <authorList>
            <consortium name="WormBaseParasite"/>
        </authorList>
    </citation>
    <scope>IDENTIFICATION</scope>
</reference>
<keyword evidence="1" id="KW-1185">Reference proteome</keyword>
<evidence type="ECO:0000313" key="1">
    <source>
        <dbReference type="Proteomes" id="UP000887565"/>
    </source>
</evidence>
<dbReference type="WBParaSite" id="nRc.2.0.1.t39093-RA">
    <property type="protein sequence ID" value="nRc.2.0.1.t39093-RA"/>
    <property type="gene ID" value="nRc.2.0.1.g39093"/>
</dbReference>
<sequence>MTEIRRNLFKSSLSRNLLKLKDEVDKKSSLSRFVVQKKMDKANPRSGEIDVATVQMIAVDAQPFGVVENPGFMIKTVALDLENNVLENYARMLILQTSTRNDAQLEGFGYFLIKNKRLPKSSTKLFSDEFYSFLPKTGLYIYI</sequence>
<dbReference type="AlphaFoldDB" id="A0A915KM31"/>
<dbReference type="Proteomes" id="UP000887565">
    <property type="component" value="Unplaced"/>
</dbReference>
<protein>
    <submittedName>
        <fullName evidence="2">Uncharacterized protein</fullName>
    </submittedName>
</protein>
<evidence type="ECO:0000313" key="2">
    <source>
        <dbReference type="WBParaSite" id="nRc.2.0.1.t39093-RA"/>
    </source>
</evidence>
<name>A0A915KM31_ROMCU</name>